<name>A0A087UQJ4_STEMI</name>
<organism evidence="1 2">
    <name type="scientific">Stegodyphus mimosarum</name>
    <name type="common">African social velvet spider</name>
    <dbReference type="NCBI Taxonomy" id="407821"/>
    <lineage>
        <taxon>Eukaryota</taxon>
        <taxon>Metazoa</taxon>
        <taxon>Ecdysozoa</taxon>
        <taxon>Arthropoda</taxon>
        <taxon>Chelicerata</taxon>
        <taxon>Arachnida</taxon>
        <taxon>Araneae</taxon>
        <taxon>Araneomorphae</taxon>
        <taxon>Entelegynae</taxon>
        <taxon>Eresoidea</taxon>
        <taxon>Eresidae</taxon>
        <taxon>Stegodyphus</taxon>
    </lineage>
</organism>
<dbReference type="AlphaFoldDB" id="A0A087UQJ4"/>
<dbReference type="GO" id="GO:0004438">
    <property type="term" value="F:phosphatidylinositol-3-phosphate phosphatase activity"/>
    <property type="evidence" value="ECO:0007669"/>
    <property type="project" value="InterPro"/>
</dbReference>
<dbReference type="InterPro" id="IPR029021">
    <property type="entry name" value="Prot-tyrosine_phosphatase-like"/>
</dbReference>
<gene>
    <name evidence="1" type="ORF">X975_07242</name>
</gene>
<dbReference type="InterPro" id="IPR039802">
    <property type="entry name" value="MTMR14"/>
</dbReference>
<accession>A0A087UQJ4</accession>
<dbReference type="EMBL" id="KK121049">
    <property type="protein sequence ID" value="KFM79633.1"/>
    <property type="molecule type" value="Genomic_DNA"/>
</dbReference>
<evidence type="ECO:0000313" key="2">
    <source>
        <dbReference type="Proteomes" id="UP000054359"/>
    </source>
</evidence>
<feature type="non-terminal residue" evidence="1">
    <location>
        <position position="236"/>
    </location>
</feature>
<evidence type="ECO:0000313" key="1">
    <source>
        <dbReference type="EMBL" id="KFM79633.1"/>
    </source>
</evidence>
<dbReference type="PROSITE" id="PS00383">
    <property type="entry name" value="TYR_PHOSPHATASE_1"/>
    <property type="match status" value="1"/>
</dbReference>
<dbReference type="STRING" id="407821.A0A087UQJ4"/>
<dbReference type="PANTHER" id="PTHR13524">
    <property type="entry name" value="MYOTUBULARIN-RELATED"/>
    <property type="match status" value="1"/>
</dbReference>
<dbReference type="SUPFAM" id="SSF52799">
    <property type="entry name" value="(Phosphotyrosine protein) phosphatases II"/>
    <property type="match status" value="1"/>
</dbReference>
<sequence>MLFHFYRVTSSEKVQMDSYENFNIAQIPYPGCEFFEEYHRNNRNPEGLKFDWEQPSVTVECKVPESFIMYLPETDYSQYKEWDLVKLTEEYLLLQLVVITSGSHSALVHCISGWDRTPLFTSLIRLSLWADHWIHDELTPVEMAYLTLGYDWYLFGHNLPARLRKNEEIMHFCFQFLSYIASDKFSMTKHWSERPEDLKIDRKFPVFIADDRRKRLEKVQEIVIRLYDAQDNTHND</sequence>
<proteinExistence type="predicted"/>
<dbReference type="OrthoDB" id="6426926at2759"/>
<dbReference type="InterPro" id="IPR016130">
    <property type="entry name" value="Tyr_Pase_AS"/>
</dbReference>
<dbReference type="PANTHER" id="PTHR13524:SF2">
    <property type="entry name" value="MYOTUBULARIN-RELATED PROTEIN 14"/>
    <property type="match status" value="1"/>
</dbReference>
<protein>
    <submittedName>
        <fullName evidence="1">Myotubularin-related protein 14</fullName>
    </submittedName>
</protein>
<keyword evidence="2" id="KW-1185">Reference proteome</keyword>
<dbReference type="Proteomes" id="UP000054359">
    <property type="component" value="Unassembled WGS sequence"/>
</dbReference>
<reference evidence="1 2" key="1">
    <citation type="submission" date="2013-11" db="EMBL/GenBank/DDBJ databases">
        <title>Genome sequencing of Stegodyphus mimosarum.</title>
        <authorList>
            <person name="Bechsgaard J."/>
        </authorList>
    </citation>
    <scope>NUCLEOTIDE SEQUENCE [LARGE SCALE GENOMIC DNA]</scope>
</reference>